<dbReference type="SUPFAM" id="SSF50341">
    <property type="entry name" value="CheW-like"/>
    <property type="match status" value="1"/>
</dbReference>
<dbReference type="Pfam" id="PF01584">
    <property type="entry name" value="CheW"/>
    <property type="match status" value="1"/>
</dbReference>
<proteinExistence type="predicted"/>
<reference evidence="2 3" key="1">
    <citation type="submission" date="2021-03" db="EMBL/GenBank/DDBJ databases">
        <title>Genomic Encyclopedia of Type Strains, Phase IV (KMG-IV): sequencing the most valuable type-strain genomes for metagenomic binning, comparative biology and taxonomic classification.</title>
        <authorList>
            <person name="Goeker M."/>
        </authorList>
    </citation>
    <scope>NUCLEOTIDE SEQUENCE [LARGE SCALE GENOMIC DNA]</scope>
    <source>
        <strain evidence="2 3">DSM 101953</strain>
    </source>
</reference>
<keyword evidence="3" id="KW-1185">Reference proteome</keyword>
<protein>
    <submittedName>
        <fullName evidence="2">Purine-binding chemotaxis protein CheW</fullName>
    </submittedName>
</protein>
<comment type="caution">
    <text evidence="2">The sequence shown here is derived from an EMBL/GenBank/DDBJ whole genome shotgun (WGS) entry which is preliminary data.</text>
</comment>
<evidence type="ECO:0000313" key="2">
    <source>
        <dbReference type="EMBL" id="MBP2114500.1"/>
    </source>
</evidence>
<dbReference type="InterPro" id="IPR039315">
    <property type="entry name" value="CheW"/>
</dbReference>
<dbReference type="EMBL" id="JAGGLV010000018">
    <property type="protein sequence ID" value="MBP2114500.1"/>
    <property type="molecule type" value="Genomic_DNA"/>
</dbReference>
<dbReference type="Proteomes" id="UP000773462">
    <property type="component" value="Unassembled WGS sequence"/>
</dbReference>
<evidence type="ECO:0000259" key="1">
    <source>
        <dbReference type="PROSITE" id="PS50851"/>
    </source>
</evidence>
<dbReference type="SMART" id="SM00260">
    <property type="entry name" value="CheW"/>
    <property type="match status" value="1"/>
</dbReference>
<sequence length="142" mass="15888">MLAARTEQYIIFRLVQEKLAIDIREINEIIKMEPITAVPNSKSFIKGVINLRGKIIPVVSLCRRFGLAESPPDTRSRIVVVHYRQEAIGIMVDFVEKVASFHEVEPPLESHEVQGVQYMDGIGMCAGELISILNIGRLLSDG</sequence>
<evidence type="ECO:0000313" key="3">
    <source>
        <dbReference type="Proteomes" id="UP000773462"/>
    </source>
</evidence>
<dbReference type="RefSeq" id="WP_209877077.1">
    <property type="nucleotide sequence ID" value="NZ_JAGGLV010000018.1"/>
</dbReference>
<dbReference type="PANTHER" id="PTHR22617">
    <property type="entry name" value="CHEMOTAXIS SENSOR HISTIDINE KINASE-RELATED"/>
    <property type="match status" value="1"/>
</dbReference>
<dbReference type="PROSITE" id="PS50851">
    <property type="entry name" value="CHEW"/>
    <property type="match status" value="1"/>
</dbReference>
<accession>A0ABS4NWR4</accession>
<dbReference type="InterPro" id="IPR002545">
    <property type="entry name" value="CheW-lke_dom"/>
</dbReference>
<dbReference type="PANTHER" id="PTHR22617:SF23">
    <property type="entry name" value="CHEMOTAXIS PROTEIN CHEW"/>
    <property type="match status" value="1"/>
</dbReference>
<gene>
    <name evidence="2" type="ORF">J2Z70_004669</name>
</gene>
<dbReference type="Gene3D" id="2.40.50.180">
    <property type="entry name" value="CheA-289, Domain 4"/>
    <property type="match status" value="1"/>
</dbReference>
<organism evidence="2 3">
    <name type="scientific">Paenibacillus silagei</name>
    <dbReference type="NCBI Taxonomy" id="1670801"/>
    <lineage>
        <taxon>Bacteria</taxon>
        <taxon>Bacillati</taxon>
        <taxon>Bacillota</taxon>
        <taxon>Bacilli</taxon>
        <taxon>Bacillales</taxon>
        <taxon>Paenibacillaceae</taxon>
        <taxon>Paenibacillus</taxon>
    </lineage>
</organism>
<name>A0ABS4NWR4_9BACL</name>
<feature type="domain" description="CheW-like" evidence="1">
    <location>
        <begin position="6"/>
        <end position="142"/>
    </location>
</feature>
<dbReference type="InterPro" id="IPR036061">
    <property type="entry name" value="CheW-like_dom_sf"/>
</dbReference>
<dbReference type="Gene3D" id="2.30.30.40">
    <property type="entry name" value="SH3 Domains"/>
    <property type="match status" value="1"/>
</dbReference>